<protein>
    <submittedName>
        <fullName evidence="2">Uncharacterized protein</fullName>
    </submittedName>
</protein>
<name>A0A9Q9HPE4_LEICA</name>
<dbReference type="KEGG" id="lcae:K3721_19030"/>
<geneLocation type="plasmid" evidence="2 3">
    <name>unnamed1</name>
</geneLocation>
<gene>
    <name evidence="2" type="ORF">K3721_19030</name>
</gene>
<evidence type="ECO:0000313" key="2">
    <source>
        <dbReference type="EMBL" id="UWQ55930.1"/>
    </source>
</evidence>
<feature type="region of interest" description="Disordered" evidence="1">
    <location>
        <begin position="1"/>
        <end position="60"/>
    </location>
</feature>
<dbReference type="Proteomes" id="UP001058713">
    <property type="component" value="Plasmid unnamed1"/>
</dbReference>
<evidence type="ECO:0000313" key="3">
    <source>
        <dbReference type="Proteomes" id="UP001058713"/>
    </source>
</evidence>
<dbReference type="AlphaFoldDB" id="A0A9Q9HPE4"/>
<reference evidence="2" key="1">
    <citation type="submission" date="2021-08" db="EMBL/GenBank/DDBJ databases">
        <authorList>
            <person name="Nwanade C."/>
            <person name="Wang M."/>
            <person name="Masoudi A."/>
            <person name="Yu Z."/>
            <person name="Liu J."/>
        </authorList>
    </citation>
    <scope>NUCLEOTIDE SEQUENCE</scope>
    <source>
        <strain evidence="2">S122</strain>
        <plasmid evidence="2">unnamed1</plasmid>
    </source>
</reference>
<evidence type="ECO:0000256" key="1">
    <source>
        <dbReference type="SAM" id="MobiDB-lite"/>
    </source>
</evidence>
<sequence length="100" mass="10965">MPSKNDLSLFKPGATSVPEQPVEPKKPNKPVKQVKPAESKSILSPRKPGRKPKPAAEKETEIVALKLTPSELAVLEEKAGLAPKSTYLKHILRTKTDVFE</sequence>
<keyword evidence="2" id="KW-0614">Plasmid</keyword>
<accession>A0A9Q9HPE4</accession>
<organism evidence="2 3">
    <name type="scientific">Leisingera caerulea</name>
    <name type="common">Phaeobacter caeruleus</name>
    <dbReference type="NCBI Taxonomy" id="506591"/>
    <lineage>
        <taxon>Bacteria</taxon>
        <taxon>Pseudomonadati</taxon>
        <taxon>Pseudomonadota</taxon>
        <taxon>Alphaproteobacteria</taxon>
        <taxon>Rhodobacterales</taxon>
        <taxon>Roseobacteraceae</taxon>
        <taxon>Leisingera</taxon>
    </lineage>
</organism>
<proteinExistence type="predicted"/>
<dbReference type="EMBL" id="CP081071">
    <property type="protein sequence ID" value="UWQ55930.1"/>
    <property type="molecule type" value="Genomic_DNA"/>
</dbReference>
<dbReference type="RefSeq" id="WP_141889271.1">
    <property type="nucleotide sequence ID" value="NZ_CP081071.1"/>
</dbReference>